<organism evidence="1 2">
    <name type="scientific">Escherichia coli</name>
    <dbReference type="NCBI Taxonomy" id="562"/>
    <lineage>
        <taxon>Bacteria</taxon>
        <taxon>Pseudomonadati</taxon>
        <taxon>Pseudomonadota</taxon>
        <taxon>Gammaproteobacteria</taxon>
        <taxon>Enterobacterales</taxon>
        <taxon>Enterobacteriaceae</taxon>
        <taxon>Escherichia</taxon>
    </lineage>
</organism>
<dbReference type="EMBL" id="UGFC01000004">
    <property type="protein sequence ID" value="STM08883.1"/>
    <property type="molecule type" value="Genomic_DNA"/>
</dbReference>
<reference evidence="1 2" key="1">
    <citation type="submission" date="2018-06" db="EMBL/GenBank/DDBJ databases">
        <authorList>
            <consortium name="Pathogen Informatics"/>
            <person name="Doyle S."/>
        </authorList>
    </citation>
    <scope>NUCLEOTIDE SEQUENCE [LARGE SCALE GENOMIC DNA]</scope>
    <source>
        <strain evidence="1 2">NCTC7922</strain>
    </source>
</reference>
<sequence length="34" mass="4018">MFFKTSNPSALAAWQKYQQDCQKVKDEAKRLRPC</sequence>
<evidence type="ECO:0000313" key="2">
    <source>
        <dbReference type="Proteomes" id="UP000254174"/>
    </source>
</evidence>
<accession>A0A377CZJ6</accession>
<name>A0A377CZJ6_ECOLX</name>
<gene>
    <name evidence="1" type="primary">gp12_2</name>
    <name evidence="1" type="ORF">NCTC7922_00405</name>
</gene>
<evidence type="ECO:0000313" key="1">
    <source>
        <dbReference type="EMBL" id="STM08883.1"/>
    </source>
</evidence>
<dbReference type="Proteomes" id="UP000254174">
    <property type="component" value="Unassembled WGS sequence"/>
</dbReference>
<dbReference type="AlphaFoldDB" id="A0A377CZJ6"/>
<protein>
    <submittedName>
        <fullName evidence="1">Mu prophage protein</fullName>
    </submittedName>
</protein>
<proteinExistence type="predicted"/>